<reference evidence="5 6" key="2">
    <citation type="journal article" date="2010" name="Stand. Genomic Sci.">
        <title>Complete genome sequence of Sebaldella termitidis type strain (NCTC 11300).</title>
        <authorList>
            <person name="Harmon-Smith M."/>
            <person name="Celia L."/>
            <person name="Chertkov O."/>
            <person name="Lapidus A."/>
            <person name="Copeland A."/>
            <person name="Glavina Del Rio T."/>
            <person name="Nolan M."/>
            <person name="Lucas S."/>
            <person name="Tice H."/>
            <person name="Cheng J.F."/>
            <person name="Han C."/>
            <person name="Detter J.C."/>
            <person name="Bruce D."/>
            <person name="Goodwin L."/>
            <person name="Pitluck S."/>
            <person name="Pati A."/>
            <person name="Liolios K."/>
            <person name="Ivanova N."/>
            <person name="Mavromatis K."/>
            <person name="Mikhailova N."/>
            <person name="Chen A."/>
            <person name="Palaniappan K."/>
            <person name="Land M."/>
            <person name="Hauser L."/>
            <person name="Chang Y.J."/>
            <person name="Jeffries C.D."/>
            <person name="Brettin T."/>
            <person name="Goker M."/>
            <person name="Beck B."/>
            <person name="Bristow J."/>
            <person name="Eisen J.A."/>
            <person name="Markowitz V."/>
            <person name="Hugenholtz P."/>
            <person name="Kyrpides N.C."/>
            <person name="Klenk H.P."/>
            <person name="Chen F."/>
        </authorList>
    </citation>
    <scope>NUCLEOTIDE SEQUENCE [LARGE SCALE GENOMIC DNA]</scope>
    <source>
        <strain evidence="6">ATCC 33386 / NCTC 11300</strain>
    </source>
</reference>
<evidence type="ECO:0000313" key="5">
    <source>
        <dbReference type="EMBL" id="ACZ08040.1"/>
    </source>
</evidence>
<dbReference type="GO" id="GO:0016757">
    <property type="term" value="F:glycosyltransferase activity"/>
    <property type="evidence" value="ECO:0007669"/>
    <property type="project" value="UniProtKB-KW"/>
</dbReference>
<dbReference type="SUPFAM" id="SSF56519">
    <property type="entry name" value="Penicillin binding protein dimerisation domain"/>
    <property type="match status" value="1"/>
</dbReference>
<dbReference type="Pfam" id="PF03717">
    <property type="entry name" value="PBP_dimer"/>
    <property type="match status" value="1"/>
</dbReference>
<keyword evidence="3" id="KW-0812">Transmembrane</keyword>
<evidence type="ECO:0000313" key="6">
    <source>
        <dbReference type="Proteomes" id="UP000000845"/>
    </source>
</evidence>
<dbReference type="Pfam" id="PF03793">
    <property type="entry name" value="PASTA"/>
    <property type="match status" value="1"/>
</dbReference>
<keyword evidence="6" id="KW-1185">Reference proteome</keyword>
<gene>
    <name evidence="5" type="ordered locus">Sterm_1172</name>
</gene>
<dbReference type="PROSITE" id="PS51178">
    <property type="entry name" value="PASTA"/>
    <property type="match status" value="1"/>
</dbReference>
<evidence type="ECO:0000256" key="3">
    <source>
        <dbReference type="SAM" id="Phobius"/>
    </source>
</evidence>
<dbReference type="CDD" id="cd06575">
    <property type="entry name" value="PASTA_Pbp2x-like_2"/>
    <property type="match status" value="1"/>
</dbReference>
<keyword evidence="3" id="KW-1133">Transmembrane helix</keyword>
<keyword evidence="2 3" id="KW-0472">Membrane</keyword>
<dbReference type="PANTHER" id="PTHR30627:SF1">
    <property type="entry name" value="PEPTIDOGLYCAN D,D-TRANSPEPTIDASE FTSI"/>
    <property type="match status" value="1"/>
</dbReference>
<feature type="domain" description="PASTA" evidence="4">
    <location>
        <begin position="601"/>
        <end position="656"/>
    </location>
</feature>
<dbReference type="RefSeq" id="WP_012860636.1">
    <property type="nucleotide sequence ID" value="NC_013517.1"/>
</dbReference>
<dbReference type="Gene3D" id="3.30.450.330">
    <property type="match status" value="1"/>
</dbReference>
<reference evidence="6" key="1">
    <citation type="submission" date="2009-09" db="EMBL/GenBank/DDBJ databases">
        <title>The complete chromosome of Sebaldella termitidis ATCC 33386.</title>
        <authorList>
            <consortium name="US DOE Joint Genome Institute (JGI-PGF)"/>
            <person name="Lucas S."/>
            <person name="Copeland A."/>
            <person name="Lapidus A."/>
            <person name="Glavina del Rio T."/>
            <person name="Dalin E."/>
            <person name="Tice H."/>
            <person name="Bruce D."/>
            <person name="Goodwin L."/>
            <person name="Pitluck S."/>
            <person name="Kyrpides N."/>
            <person name="Mavromatis K."/>
            <person name="Ivanova N."/>
            <person name="Mikhailova N."/>
            <person name="Sims D."/>
            <person name="Meincke L."/>
            <person name="Brettin T."/>
            <person name="Detter J.C."/>
            <person name="Han C."/>
            <person name="Larimer F."/>
            <person name="Land M."/>
            <person name="Hauser L."/>
            <person name="Markowitz V."/>
            <person name="Cheng J.F."/>
            <person name="Hugenholtz P."/>
            <person name="Woyke T."/>
            <person name="Wu D."/>
            <person name="Eisen J.A."/>
        </authorList>
    </citation>
    <scope>NUCLEOTIDE SEQUENCE [LARGE SCALE GENOMIC DNA]</scope>
    <source>
        <strain evidence="6">ATCC 33386 / NCTC 11300</strain>
    </source>
</reference>
<dbReference type="SUPFAM" id="SSF56601">
    <property type="entry name" value="beta-lactamase/transpeptidase-like"/>
    <property type="match status" value="1"/>
</dbReference>
<dbReference type="GO" id="GO:0008658">
    <property type="term" value="F:penicillin binding"/>
    <property type="evidence" value="ECO:0007669"/>
    <property type="project" value="InterPro"/>
</dbReference>
<proteinExistence type="predicted"/>
<sequence length="656" mass="73514">MKRKYSFKGRFIIVCMFFFFSFLFLLLILFKIQVMEGRRWSEVGYRQYYSEVITKAKRGSIITTDGQDIAYDVEAYQIILDPTLIKAENIDKVSSIISSEVKAIKFETLKKEINDKKRLSRKYLKVGEPIDYNMKNRMNSELAKESGLKFGVFFETIYKRKDPGKELYGPVIGFLNSEGKGVYGLEKYYEDTLEGTNGVIATYRATYRDFELPTAKRRAEKKYAEDGKNLVLTIDSVLQYTLDEELKKAYLEFDAKTATGIIMESDTGKIIAMSSYPKAKDNSEIKNNNISDLFEPGSIFKPLIVAEGLQEGVINKNSIINSSGQIQVKDRIIKDHDASTIGDLTLEKIISLSGNVAMVKIAERIKDETFYEYLKKFGLDSKTGIDLYSETAIRVQPPSKWDGVKKANMSFGQGISMTQIQIITALNTIVNDGKRVRPYVVDKIIDENGKVLELTKPVVEEVVFSPDVAREVRRIMESVVDKGTGRGTRIEGYKIGGKTGTAQKAGSRGYAGGGYVSSFFAFFPVDNPKYTILVTIDEPKGQYYGAQVALPTVKAMIEKIIKYKGIKPNGEENIIVNLNVGNDNKTKPQNHQDLENSLLSGVMPDFTGLSLREVLMILPADMYPNYKVSGSGRVKSQSPAKGSKIDGKTKIVINLE</sequence>
<evidence type="ECO:0000256" key="1">
    <source>
        <dbReference type="ARBA" id="ARBA00004370"/>
    </source>
</evidence>
<keyword evidence="5" id="KW-0808">Transferase</keyword>
<dbReference type="HOGENOM" id="CLU_009289_6_0_0"/>
<protein>
    <submittedName>
        <fullName evidence="5">Peptidoglycan glycosyltransferase</fullName>
        <ecNumber evidence="5">2.4.1.129</ecNumber>
    </submittedName>
</protein>
<dbReference type="eggNOG" id="COG0768">
    <property type="taxonomic scope" value="Bacteria"/>
</dbReference>
<dbReference type="InterPro" id="IPR001460">
    <property type="entry name" value="PCN-bd_Tpept"/>
</dbReference>
<dbReference type="Pfam" id="PF00905">
    <property type="entry name" value="Transpeptidase"/>
    <property type="match status" value="1"/>
</dbReference>
<dbReference type="EMBL" id="CP001739">
    <property type="protein sequence ID" value="ACZ08040.1"/>
    <property type="molecule type" value="Genomic_DNA"/>
</dbReference>
<dbReference type="STRING" id="526218.Sterm_1172"/>
<dbReference type="GO" id="GO:0071555">
    <property type="term" value="P:cell wall organization"/>
    <property type="evidence" value="ECO:0007669"/>
    <property type="project" value="TreeGrafter"/>
</dbReference>
<comment type="subcellular location">
    <subcellularLocation>
        <location evidence="1">Membrane</location>
    </subcellularLocation>
</comment>
<dbReference type="Gene3D" id="3.90.1310.10">
    <property type="entry name" value="Penicillin-binding protein 2a (Domain 2)"/>
    <property type="match status" value="1"/>
</dbReference>
<dbReference type="InterPro" id="IPR005543">
    <property type="entry name" value="PASTA_dom"/>
</dbReference>
<dbReference type="Proteomes" id="UP000000845">
    <property type="component" value="Chromosome"/>
</dbReference>
<dbReference type="InterPro" id="IPR050515">
    <property type="entry name" value="Beta-lactam/transpept"/>
</dbReference>
<evidence type="ECO:0000259" key="4">
    <source>
        <dbReference type="PROSITE" id="PS51178"/>
    </source>
</evidence>
<feature type="transmembrane region" description="Helical" evidence="3">
    <location>
        <begin position="12"/>
        <end position="30"/>
    </location>
</feature>
<dbReference type="InterPro" id="IPR005311">
    <property type="entry name" value="PBP_dimer"/>
</dbReference>
<dbReference type="PANTHER" id="PTHR30627">
    <property type="entry name" value="PEPTIDOGLYCAN D,D-TRANSPEPTIDASE"/>
    <property type="match status" value="1"/>
</dbReference>
<dbReference type="SUPFAM" id="SSF54184">
    <property type="entry name" value="Penicillin-binding protein 2x (pbp-2x), c-terminal domain"/>
    <property type="match status" value="1"/>
</dbReference>
<dbReference type="KEGG" id="str:Sterm_1172"/>
<dbReference type="AlphaFoldDB" id="D1AH06"/>
<name>D1AH06_SEBTE</name>
<dbReference type="EC" id="2.4.1.129" evidence="5"/>
<dbReference type="Gene3D" id="3.40.710.10">
    <property type="entry name" value="DD-peptidase/beta-lactamase superfamily"/>
    <property type="match status" value="1"/>
</dbReference>
<dbReference type="InterPro" id="IPR012338">
    <property type="entry name" value="Beta-lactam/transpept-like"/>
</dbReference>
<accession>D1AH06</accession>
<keyword evidence="5" id="KW-0328">Glycosyltransferase</keyword>
<dbReference type="GO" id="GO:0005886">
    <property type="term" value="C:plasma membrane"/>
    <property type="evidence" value="ECO:0007669"/>
    <property type="project" value="TreeGrafter"/>
</dbReference>
<evidence type="ECO:0000256" key="2">
    <source>
        <dbReference type="ARBA" id="ARBA00023136"/>
    </source>
</evidence>
<dbReference type="InterPro" id="IPR036138">
    <property type="entry name" value="PBP_dimer_sf"/>
</dbReference>
<organism evidence="5 6">
    <name type="scientific">Sebaldella termitidis (strain ATCC 33386 / NCTC 11300)</name>
    <dbReference type="NCBI Taxonomy" id="526218"/>
    <lineage>
        <taxon>Bacteria</taxon>
        <taxon>Fusobacteriati</taxon>
        <taxon>Fusobacteriota</taxon>
        <taxon>Fusobacteriia</taxon>
        <taxon>Fusobacteriales</taxon>
        <taxon>Leptotrichiaceae</taxon>
        <taxon>Sebaldella</taxon>
    </lineage>
</organism>